<proteinExistence type="predicted"/>
<reference evidence="2" key="1">
    <citation type="journal article" date="2022" name="Mol. Ecol. Resour.">
        <title>The genomes of chicory, endive, great burdock and yacon provide insights into Asteraceae palaeo-polyploidization history and plant inulin production.</title>
        <authorList>
            <person name="Fan W."/>
            <person name="Wang S."/>
            <person name="Wang H."/>
            <person name="Wang A."/>
            <person name="Jiang F."/>
            <person name="Liu H."/>
            <person name="Zhao H."/>
            <person name="Xu D."/>
            <person name="Zhang Y."/>
        </authorList>
    </citation>
    <scope>NUCLEOTIDE SEQUENCE [LARGE SCALE GENOMIC DNA]</scope>
    <source>
        <strain evidence="2">cv. Yunnan</strain>
    </source>
</reference>
<keyword evidence="2" id="KW-1185">Reference proteome</keyword>
<dbReference type="EMBL" id="CM042045">
    <property type="protein sequence ID" value="KAI3683609.1"/>
    <property type="molecule type" value="Genomic_DNA"/>
</dbReference>
<accession>A0ACB8YED2</accession>
<reference evidence="1 2" key="2">
    <citation type="journal article" date="2022" name="Mol. Ecol. Resour.">
        <title>The genomes of chicory, endive, great burdock and yacon provide insights into Asteraceae paleo-polyploidization history and plant inulin production.</title>
        <authorList>
            <person name="Fan W."/>
            <person name="Wang S."/>
            <person name="Wang H."/>
            <person name="Wang A."/>
            <person name="Jiang F."/>
            <person name="Liu H."/>
            <person name="Zhao H."/>
            <person name="Xu D."/>
            <person name="Zhang Y."/>
        </authorList>
    </citation>
    <scope>NUCLEOTIDE SEQUENCE [LARGE SCALE GENOMIC DNA]</scope>
    <source>
        <strain evidence="2">cv. Yunnan</strain>
        <tissue evidence="1">Leaves</tissue>
    </source>
</reference>
<organism evidence="1 2">
    <name type="scientific">Smallanthus sonchifolius</name>
    <dbReference type="NCBI Taxonomy" id="185202"/>
    <lineage>
        <taxon>Eukaryota</taxon>
        <taxon>Viridiplantae</taxon>
        <taxon>Streptophyta</taxon>
        <taxon>Embryophyta</taxon>
        <taxon>Tracheophyta</taxon>
        <taxon>Spermatophyta</taxon>
        <taxon>Magnoliopsida</taxon>
        <taxon>eudicotyledons</taxon>
        <taxon>Gunneridae</taxon>
        <taxon>Pentapetalae</taxon>
        <taxon>asterids</taxon>
        <taxon>campanulids</taxon>
        <taxon>Asterales</taxon>
        <taxon>Asteraceae</taxon>
        <taxon>Asteroideae</taxon>
        <taxon>Heliantheae alliance</taxon>
        <taxon>Millerieae</taxon>
        <taxon>Smallanthus</taxon>
    </lineage>
</organism>
<sequence length="803" mass="90905">MFKRSSQLESTANEDLRSVTIEAGDGNQLQDLGDIDINLQLDNSPNTLNDVFQPHQTQVQGLQHATSFPNINNQSLSQQCSSDEITFEEFLIGLGVVRAPSQVSYPYQAVQYHSNVVLETNKSVSAYATGRSLAPHGSTVNGVPSMVPLVVSSSETKPTTRPVDSRTTNARRRRRMLRLKQQITHTLLKFLETLLSFVDFHPKSSSASSIMAQTSTLIRFFLLILVTLNLDFPPISASSFDHRYSVGDNVPLFANIVGPLNNPSEMYQYYDLPFCRPDQVIPKKETLGEVLNGDRLTNTLYNLNFREDKVDQILCDKKLKIGEITKFRTAIDVDYYFQMYYDDLPLWGFIGKMEDDSWTGDGSGPRYYLFKHVQFDAFYNDDQVIEIHAFSDPNHAVDITDNTEIDIKFTYSINWNSTTSEYKNRMNKYSKASLLPTQRQIHWFSFINGVVIIALLMGLLILLFMRHLKNDLKKYSSGDEEQDKEVGWKYVHGDVFRCPSRMALFCGILGSGTQLLTIICLLFVLSFFGVLYPYSHGIISTSLVVLFILTAPVAGYSATSFFGQFFETGWEKCVLLSGILYVGPLFITMVLLNTISMSIGATTALPFGTIVVIILAYTFIAIPLLAFGGIVGYRFRSKFQAPSATKISPREIPLLTLSRKTPGQMLVSGLLTFSAIVLELHNLYATVWSYKILTLPSILFITLVLLVILTSLLSVGLTYIQLAVEDHQWWWRSIWRGGSVAIFMFVYSIYYYSRSNMSGFMQSTFFFCYNFLFCYAFFLMLATVSSRSSWLFVQHIYNAVKSE</sequence>
<name>A0ACB8YED2_9ASTR</name>
<evidence type="ECO:0000313" key="1">
    <source>
        <dbReference type="EMBL" id="KAI3683609.1"/>
    </source>
</evidence>
<gene>
    <name evidence="1" type="ORF">L1987_84117</name>
</gene>
<protein>
    <submittedName>
        <fullName evidence="1">Uncharacterized protein</fullName>
    </submittedName>
</protein>
<dbReference type="Proteomes" id="UP001056120">
    <property type="component" value="Linkage Group LG28"/>
</dbReference>
<comment type="caution">
    <text evidence="1">The sequence shown here is derived from an EMBL/GenBank/DDBJ whole genome shotgun (WGS) entry which is preliminary data.</text>
</comment>
<evidence type="ECO:0000313" key="2">
    <source>
        <dbReference type="Proteomes" id="UP001056120"/>
    </source>
</evidence>